<dbReference type="SUPFAM" id="SSF143447">
    <property type="entry name" value="AMMECR1-like"/>
    <property type="match status" value="1"/>
</dbReference>
<proteinExistence type="predicted"/>
<name>A0A7C8I2A8_9PLEO</name>
<dbReference type="Proteomes" id="UP000481861">
    <property type="component" value="Unassembled WGS sequence"/>
</dbReference>
<dbReference type="InterPro" id="IPR023473">
    <property type="entry name" value="AMMECR1"/>
</dbReference>
<dbReference type="InterPro" id="IPR036071">
    <property type="entry name" value="AMMECR1_dom_sf"/>
</dbReference>
<evidence type="ECO:0000313" key="3">
    <source>
        <dbReference type="EMBL" id="KAF2868957.1"/>
    </source>
</evidence>
<sequence length="285" mass="31436">MATQAHCAYCIETLTTSLEKRPSLSLQQVETLWKQYHEDPDADLADQEPENTDTDENTPPVAPADPSYRPAAISRLLAPSPASSGSSSSVPSGSSTPSRASEGSSATSKSSKPVGDHPLFVTWNVLPKSGGEKRLRGCIGTFAPQELGEGLSSYALTSAFDDTRFQPISTRELPTLECGVTLLTDFEPIALPLDWVVGTHGLRISFSDRGRRYGSTYLPDVAHEQGWTKEETLVSLMRKAGWNGKKDQWSKVELSVVRYQGRQVRLAYQEWREWREWVDGEMAEG</sequence>
<dbReference type="AlphaFoldDB" id="A0A7C8I2A8"/>
<protein>
    <submittedName>
        <fullName evidence="3">AMMECR1 domain-containing protein</fullName>
    </submittedName>
</protein>
<dbReference type="InterPro" id="IPR027485">
    <property type="entry name" value="AMMECR1_N"/>
</dbReference>
<evidence type="ECO:0000313" key="4">
    <source>
        <dbReference type="Proteomes" id="UP000481861"/>
    </source>
</evidence>
<evidence type="ECO:0000256" key="1">
    <source>
        <dbReference type="SAM" id="MobiDB-lite"/>
    </source>
</evidence>
<keyword evidence="4" id="KW-1185">Reference proteome</keyword>
<dbReference type="EMBL" id="JAADJZ010000017">
    <property type="protein sequence ID" value="KAF2868957.1"/>
    <property type="molecule type" value="Genomic_DNA"/>
</dbReference>
<gene>
    <name evidence="3" type="ORF">BDV95DRAFT_498906</name>
</gene>
<dbReference type="NCBIfam" id="TIGR00296">
    <property type="entry name" value="TIGR00296 family protein"/>
    <property type="match status" value="1"/>
</dbReference>
<accession>A0A7C8I2A8</accession>
<dbReference type="OrthoDB" id="24630at2759"/>
<evidence type="ECO:0000259" key="2">
    <source>
        <dbReference type="PROSITE" id="PS51112"/>
    </source>
</evidence>
<dbReference type="Pfam" id="PF01871">
    <property type="entry name" value="AMMECR1"/>
    <property type="match status" value="1"/>
</dbReference>
<organism evidence="3 4">
    <name type="scientific">Massariosphaeria phaeospora</name>
    <dbReference type="NCBI Taxonomy" id="100035"/>
    <lineage>
        <taxon>Eukaryota</taxon>
        <taxon>Fungi</taxon>
        <taxon>Dikarya</taxon>
        <taxon>Ascomycota</taxon>
        <taxon>Pezizomycotina</taxon>
        <taxon>Dothideomycetes</taxon>
        <taxon>Pleosporomycetidae</taxon>
        <taxon>Pleosporales</taxon>
        <taxon>Pleosporales incertae sedis</taxon>
        <taxon>Massariosphaeria</taxon>
    </lineage>
</organism>
<dbReference type="InterPro" id="IPR002733">
    <property type="entry name" value="AMMECR1_domain"/>
</dbReference>
<dbReference type="PROSITE" id="PS51112">
    <property type="entry name" value="AMMECR1"/>
    <property type="match status" value="1"/>
</dbReference>
<feature type="compositionally biased region" description="Low complexity" evidence="1">
    <location>
        <begin position="70"/>
        <end position="112"/>
    </location>
</feature>
<feature type="compositionally biased region" description="Acidic residues" evidence="1">
    <location>
        <begin position="40"/>
        <end position="56"/>
    </location>
</feature>
<feature type="region of interest" description="Disordered" evidence="1">
    <location>
        <begin position="35"/>
        <end position="113"/>
    </location>
</feature>
<feature type="domain" description="AMMECR1" evidence="2">
    <location>
        <begin position="77"/>
        <end position="275"/>
    </location>
</feature>
<reference evidence="3 4" key="1">
    <citation type="submission" date="2020-01" db="EMBL/GenBank/DDBJ databases">
        <authorList>
            <consortium name="DOE Joint Genome Institute"/>
            <person name="Haridas S."/>
            <person name="Albert R."/>
            <person name="Binder M."/>
            <person name="Bloem J."/>
            <person name="Labutti K."/>
            <person name="Salamov A."/>
            <person name="Andreopoulos B."/>
            <person name="Baker S.E."/>
            <person name="Barry K."/>
            <person name="Bills G."/>
            <person name="Bluhm B.H."/>
            <person name="Cannon C."/>
            <person name="Castanera R."/>
            <person name="Culley D.E."/>
            <person name="Daum C."/>
            <person name="Ezra D."/>
            <person name="Gonzalez J.B."/>
            <person name="Henrissat B."/>
            <person name="Kuo A."/>
            <person name="Liang C."/>
            <person name="Lipzen A."/>
            <person name="Lutzoni F."/>
            <person name="Magnuson J."/>
            <person name="Mondo S."/>
            <person name="Nolan M."/>
            <person name="Ohm R."/>
            <person name="Pangilinan J."/>
            <person name="Park H.-J.H."/>
            <person name="Ramirez L."/>
            <person name="Alfaro M."/>
            <person name="Sun H."/>
            <person name="Tritt A."/>
            <person name="Yoshinaga Y."/>
            <person name="Zwiers L.-H.L."/>
            <person name="Turgeon B.G."/>
            <person name="Goodwin S.B."/>
            <person name="Spatafora J.W."/>
            <person name="Crous P.W."/>
            <person name="Grigoriev I.V."/>
        </authorList>
    </citation>
    <scope>NUCLEOTIDE SEQUENCE [LARGE SCALE GENOMIC DNA]</scope>
    <source>
        <strain evidence="3 4">CBS 611.86</strain>
    </source>
</reference>
<comment type="caution">
    <text evidence="3">The sequence shown here is derived from an EMBL/GenBank/DDBJ whole genome shotgun (WGS) entry which is preliminary data.</text>
</comment>
<dbReference type="Gene3D" id="3.30.700.20">
    <property type="entry name" value="Hypothetical protein ph0010, domain 1"/>
    <property type="match status" value="1"/>
</dbReference>
<dbReference type="PANTHER" id="PTHR13016:SF0">
    <property type="entry name" value="AMME SYNDROME CANDIDATE GENE 1 PROTEIN"/>
    <property type="match status" value="1"/>
</dbReference>
<dbReference type="PANTHER" id="PTHR13016">
    <property type="entry name" value="AMMECR1 HOMOLOG"/>
    <property type="match status" value="1"/>
</dbReference>